<dbReference type="InterPro" id="IPR037587">
    <property type="entry name" value="LAMTOR2-like"/>
</dbReference>
<keyword evidence="3" id="KW-1185">Reference proteome</keyword>
<dbReference type="Pfam" id="PF03259">
    <property type="entry name" value="Robl_LC7"/>
    <property type="match status" value="1"/>
</dbReference>
<gene>
    <name evidence="2" type="ORF">Poly30_33140</name>
</gene>
<dbReference type="Gene3D" id="3.30.450.30">
    <property type="entry name" value="Dynein light chain 2a, cytoplasmic"/>
    <property type="match status" value="1"/>
</dbReference>
<feature type="domain" description="Roadblock/LAMTOR2" evidence="1">
    <location>
        <begin position="24"/>
        <end position="113"/>
    </location>
</feature>
<dbReference type="InterPro" id="IPR004942">
    <property type="entry name" value="Roadblock/LAMTOR2_dom"/>
</dbReference>
<dbReference type="SUPFAM" id="SSF103196">
    <property type="entry name" value="Roadblock/LC7 domain"/>
    <property type="match status" value="1"/>
</dbReference>
<evidence type="ECO:0000259" key="1">
    <source>
        <dbReference type="SMART" id="SM00960"/>
    </source>
</evidence>
<protein>
    <submittedName>
        <fullName evidence="2">Roadblock/LC7 domain protein</fullName>
    </submittedName>
</protein>
<sequence>MRISDEKLRSDRLVFYEQDVGRLDGELDGFLEFAGARCALLVDREGHLVTRRGDSAGSNMEALSALMAGSFAATREIAHILGEEAFTTLSHQGAHQSIQVSIVGERTLLAVVWDERSNLGLVRFYAQETTKRLERIFTDIAERPPGENDHIQLAEGYSGEAAAVLDELF</sequence>
<dbReference type="GO" id="GO:0005085">
    <property type="term" value="F:guanyl-nucleotide exchange factor activity"/>
    <property type="evidence" value="ECO:0007669"/>
    <property type="project" value="InterPro"/>
</dbReference>
<evidence type="ECO:0000313" key="3">
    <source>
        <dbReference type="Proteomes" id="UP000320390"/>
    </source>
</evidence>
<proteinExistence type="predicted"/>
<dbReference type="Proteomes" id="UP000320390">
    <property type="component" value="Chromosome"/>
</dbReference>
<dbReference type="GO" id="GO:0060090">
    <property type="term" value="F:molecular adaptor activity"/>
    <property type="evidence" value="ECO:0007669"/>
    <property type="project" value="InterPro"/>
</dbReference>
<name>A0A518EUN8_9BACT</name>
<organism evidence="2 3">
    <name type="scientific">Saltatorellus ferox</name>
    <dbReference type="NCBI Taxonomy" id="2528018"/>
    <lineage>
        <taxon>Bacteria</taxon>
        <taxon>Pseudomonadati</taxon>
        <taxon>Planctomycetota</taxon>
        <taxon>Planctomycetia</taxon>
        <taxon>Planctomycetia incertae sedis</taxon>
        <taxon>Saltatorellus</taxon>
    </lineage>
</organism>
<evidence type="ECO:0000313" key="2">
    <source>
        <dbReference type="EMBL" id="QDV07781.1"/>
    </source>
</evidence>
<dbReference type="PANTHER" id="PTHR13323">
    <property type="entry name" value="LATE ENDOSOMAL/LYSOSOMAL MP1 INTERACTING PROTEIN"/>
    <property type="match status" value="1"/>
</dbReference>
<dbReference type="GO" id="GO:0032008">
    <property type="term" value="P:positive regulation of TOR signaling"/>
    <property type="evidence" value="ECO:0007669"/>
    <property type="project" value="InterPro"/>
</dbReference>
<accession>A0A518EUN8</accession>
<dbReference type="SMART" id="SM00960">
    <property type="entry name" value="Robl_LC7"/>
    <property type="match status" value="1"/>
</dbReference>
<dbReference type="AlphaFoldDB" id="A0A518EUN8"/>
<dbReference type="OrthoDB" id="9790687at2"/>
<dbReference type="RefSeq" id="WP_145199291.1">
    <property type="nucleotide sequence ID" value="NZ_CP036434.1"/>
</dbReference>
<dbReference type="EMBL" id="CP036434">
    <property type="protein sequence ID" value="QDV07781.1"/>
    <property type="molecule type" value="Genomic_DNA"/>
</dbReference>
<reference evidence="2 3" key="1">
    <citation type="submission" date="2019-02" db="EMBL/GenBank/DDBJ databases">
        <title>Deep-cultivation of Planctomycetes and their phenomic and genomic characterization uncovers novel biology.</title>
        <authorList>
            <person name="Wiegand S."/>
            <person name="Jogler M."/>
            <person name="Boedeker C."/>
            <person name="Pinto D."/>
            <person name="Vollmers J."/>
            <person name="Rivas-Marin E."/>
            <person name="Kohn T."/>
            <person name="Peeters S.H."/>
            <person name="Heuer A."/>
            <person name="Rast P."/>
            <person name="Oberbeckmann S."/>
            <person name="Bunk B."/>
            <person name="Jeske O."/>
            <person name="Meyerdierks A."/>
            <person name="Storesund J.E."/>
            <person name="Kallscheuer N."/>
            <person name="Luecker S."/>
            <person name="Lage O.M."/>
            <person name="Pohl T."/>
            <person name="Merkel B.J."/>
            <person name="Hornburger P."/>
            <person name="Mueller R.-W."/>
            <person name="Bruemmer F."/>
            <person name="Labrenz M."/>
            <person name="Spormann A.M."/>
            <person name="Op den Camp H."/>
            <person name="Overmann J."/>
            <person name="Amann R."/>
            <person name="Jetten M.S.M."/>
            <person name="Mascher T."/>
            <person name="Medema M.H."/>
            <person name="Devos D.P."/>
            <person name="Kaster A.-K."/>
            <person name="Ovreas L."/>
            <person name="Rohde M."/>
            <person name="Galperin M.Y."/>
            <person name="Jogler C."/>
        </authorList>
    </citation>
    <scope>NUCLEOTIDE SEQUENCE [LARGE SCALE GENOMIC DNA]</scope>
    <source>
        <strain evidence="2 3">Poly30</strain>
    </source>
</reference>